<dbReference type="AlphaFoldDB" id="A0A438FCI0"/>
<gene>
    <name evidence="1" type="ORF">CK203_117463</name>
</gene>
<evidence type="ECO:0000313" key="2">
    <source>
        <dbReference type="Proteomes" id="UP000288805"/>
    </source>
</evidence>
<protein>
    <submittedName>
        <fullName evidence="1">Uncharacterized protein</fullName>
    </submittedName>
</protein>
<dbReference type="EMBL" id="QGNW01001045">
    <property type="protein sequence ID" value="RVW57688.1"/>
    <property type="molecule type" value="Genomic_DNA"/>
</dbReference>
<evidence type="ECO:0000313" key="1">
    <source>
        <dbReference type="EMBL" id="RVW57688.1"/>
    </source>
</evidence>
<comment type="caution">
    <text evidence="1">The sequence shown here is derived from an EMBL/GenBank/DDBJ whole genome shotgun (WGS) entry which is preliminary data.</text>
</comment>
<accession>A0A438FCI0</accession>
<reference evidence="1 2" key="1">
    <citation type="journal article" date="2018" name="PLoS Genet.">
        <title>Population sequencing reveals clonal diversity and ancestral inbreeding in the grapevine cultivar Chardonnay.</title>
        <authorList>
            <person name="Roach M.J."/>
            <person name="Johnson D.L."/>
            <person name="Bohlmann J."/>
            <person name="van Vuuren H.J."/>
            <person name="Jones S.J."/>
            <person name="Pretorius I.S."/>
            <person name="Schmidt S.A."/>
            <person name="Borneman A.R."/>
        </authorList>
    </citation>
    <scope>NUCLEOTIDE SEQUENCE [LARGE SCALE GENOMIC DNA]</scope>
    <source>
        <strain evidence="2">cv. Chardonnay</strain>
        <tissue evidence="1">Leaf</tissue>
    </source>
</reference>
<dbReference type="Proteomes" id="UP000288805">
    <property type="component" value="Unassembled WGS sequence"/>
</dbReference>
<sequence length="94" mass="10440">MHGSKSEFGALGIVLAISPSSDLEIMHDRSWAILWVHFGSWFGFLVAHHESIWILGGEASWKLKGVSLHGELVRRVIGECGFEVEGLFSRAECM</sequence>
<organism evidence="1 2">
    <name type="scientific">Vitis vinifera</name>
    <name type="common">Grape</name>
    <dbReference type="NCBI Taxonomy" id="29760"/>
    <lineage>
        <taxon>Eukaryota</taxon>
        <taxon>Viridiplantae</taxon>
        <taxon>Streptophyta</taxon>
        <taxon>Embryophyta</taxon>
        <taxon>Tracheophyta</taxon>
        <taxon>Spermatophyta</taxon>
        <taxon>Magnoliopsida</taxon>
        <taxon>eudicotyledons</taxon>
        <taxon>Gunneridae</taxon>
        <taxon>Pentapetalae</taxon>
        <taxon>rosids</taxon>
        <taxon>Vitales</taxon>
        <taxon>Vitaceae</taxon>
        <taxon>Viteae</taxon>
        <taxon>Vitis</taxon>
    </lineage>
</organism>
<name>A0A438FCI0_VITVI</name>
<proteinExistence type="predicted"/>